<proteinExistence type="predicted"/>
<gene>
    <name evidence="1" type="ORF">PFISCL1PPCAC_25804</name>
</gene>
<keyword evidence="2" id="KW-1185">Reference proteome</keyword>
<comment type="caution">
    <text evidence="1">The sequence shown here is derived from an EMBL/GenBank/DDBJ whole genome shotgun (WGS) entry which is preliminary data.</text>
</comment>
<reference evidence="1" key="1">
    <citation type="submission" date="2023-10" db="EMBL/GenBank/DDBJ databases">
        <title>Genome assembly of Pristionchus species.</title>
        <authorList>
            <person name="Yoshida K."/>
            <person name="Sommer R.J."/>
        </authorList>
    </citation>
    <scope>NUCLEOTIDE SEQUENCE</scope>
    <source>
        <strain evidence="1">RS5133</strain>
    </source>
</reference>
<name>A0AAV5WR67_9BILA</name>
<accession>A0AAV5WR67</accession>
<evidence type="ECO:0000313" key="1">
    <source>
        <dbReference type="EMBL" id="GMT34507.1"/>
    </source>
</evidence>
<dbReference type="AlphaFoldDB" id="A0AAV5WR67"/>
<dbReference type="EMBL" id="BTSY01000006">
    <property type="protein sequence ID" value="GMT34507.1"/>
    <property type="molecule type" value="Genomic_DNA"/>
</dbReference>
<sequence>MLPAGMLAVGSASVPCWGGSCRCSCGCCSSLPSFSLVFKLFSASWRTGCSGFSCSSSASAADVFQPGVISPDTRSNSPCTSSFSATFRSISTFSISIRSSWGAIVSSFVVSEATTSASGVIKFVVVFCVLFSREIR</sequence>
<evidence type="ECO:0008006" key="3">
    <source>
        <dbReference type="Google" id="ProtNLM"/>
    </source>
</evidence>
<organism evidence="1 2">
    <name type="scientific">Pristionchus fissidentatus</name>
    <dbReference type="NCBI Taxonomy" id="1538716"/>
    <lineage>
        <taxon>Eukaryota</taxon>
        <taxon>Metazoa</taxon>
        <taxon>Ecdysozoa</taxon>
        <taxon>Nematoda</taxon>
        <taxon>Chromadorea</taxon>
        <taxon>Rhabditida</taxon>
        <taxon>Rhabditina</taxon>
        <taxon>Diplogasteromorpha</taxon>
        <taxon>Diplogasteroidea</taxon>
        <taxon>Neodiplogasteridae</taxon>
        <taxon>Pristionchus</taxon>
    </lineage>
</organism>
<protein>
    <recommendedName>
        <fullName evidence="3">Secreted protein</fullName>
    </recommendedName>
</protein>
<evidence type="ECO:0000313" key="2">
    <source>
        <dbReference type="Proteomes" id="UP001432322"/>
    </source>
</evidence>
<dbReference type="Proteomes" id="UP001432322">
    <property type="component" value="Unassembled WGS sequence"/>
</dbReference>